<feature type="non-terminal residue" evidence="4">
    <location>
        <position position="446"/>
    </location>
</feature>
<organism evidence="3 4">
    <name type="scientific">Salmo salar</name>
    <name type="common">Atlantic salmon</name>
    <dbReference type="NCBI Taxonomy" id="8030"/>
    <lineage>
        <taxon>Eukaryota</taxon>
        <taxon>Metazoa</taxon>
        <taxon>Chordata</taxon>
        <taxon>Craniata</taxon>
        <taxon>Vertebrata</taxon>
        <taxon>Euteleostomi</taxon>
        <taxon>Actinopterygii</taxon>
        <taxon>Neopterygii</taxon>
        <taxon>Teleostei</taxon>
        <taxon>Protacanthopterygii</taxon>
        <taxon>Salmoniformes</taxon>
        <taxon>Salmonidae</taxon>
        <taxon>Salmoninae</taxon>
        <taxon>Salmo</taxon>
    </lineage>
</organism>
<evidence type="ECO:0000313" key="3">
    <source>
        <dbReference type="Proteomes" id="UP001652741"/>
    </source>
</evidence>
<dbReference type="GeneID" id="106591448"/>
<gene>
    <name evidence="4" type="primary">LOC106591448</name>
</gene>
<keyword evidence="3" id="KW-1185">Reference proteome</keyword>
<dbReference type="Gene3D" id="4.10.60.10">
    <property type="entry name" value="Zinc finger, CCHC-type"/>
    <property type="match status" value="1"/>
</dbReference>
<accession>A0ABM3EDI6</accession>
<evidence type="ECO:0000256" key="1">
    <source>
        <dbReference type="SAM" id="MobiDB-lite"/>
    </source>
</evidence>
<dbReference type="PANTHER" id="PTHR46486">
    <property type="entry name" value="CCHC-TYPE DOMAIN-CONTAINING PROTEIN"/>
    <property type="match status" value="1"/>
</dbReference>
<reference evidence="4" key="1">
    <citation type="submission" date="2025-08" db="UniProtKB">
        <authorList>
            <consortium name="RefSeq"/>
        </authorList>
    </citation>
    <scope>IDENTIFICATION</scope>
</reference>
<feature type="region of interest" description="Disordered" evidence="1">
    <location>
        <begin position="142"/>
        <end position="209"/>
    </location>
</feature>
<dbReference type="InterPro" id="IPR057811">
    <property type="entry name" value="RBD_ZCCHC3_2nd"/>
</dbReference>
<name>A0ABM3EDI6_SALSA</name>
<protein>
    <recommendedName>
        <fullName evidence="2">Zinc finger CCHC domain-containing protein</fullName>
    </recommendedName>
</protein>
<dbReference type="Proteomes" id="UP001652741">
    <property type="component" value="Unplaced"/>
</dbReference>
<dbReference type="RefSeq" id="XP_045569127.1">
    <property type="nucleotide sequence ID" value="XM_045713171.1"/>
</dbReference>
<feature type="compositionally biased region" description="Basic and acidic residues" evidence="1">
    <location>
        <begin position="146"/>
        <end position="178"/>
    </location>
</feature>
<evidence type="ECO:0000313" key="4">
    <source>
        <dbReference type="RefSeq" id="XP_045569127.1"/>
    </source>
</evidence>
<proteinExistence type="predicted"/>
<evidence type="ECO:0000259" key="2">
    <source>
        <dbReference type="Pfam" id="PF23058"/>
    </source>
</evidence>
<feature type="domain" description="Zinc finger CCHC" evidence="2">
    <location>
        <begin position="34"/>
        <end position="105"/>
    </location>
</feature>
<sequence length="446" mass="48257">MPRDSFGRTVLMGALKLRVSEVMCLQGNAMEEAYDVTLHTEAIGAFLSRFCDVTSGARYVKDSLGFWNGRRQFQVLLRPDKGGLDGFLHPPAVFSLGSDRGMLFYTRQPPFAKDCREPKECHGCGSRLHLFRDCPSRRQSYAEAAAGRKEGGDSAEEQLEKKDPGSREKDSERKEQERMSSPTPTPRARARKEVASGPSVEGGEGSAIKQPEVEAGGGMEEMGSSLDGVEGLGALVEMVENLPVLGSRAGEWASDSGVLLELRQDGKEPSVGRVIPELEQEPYIGKKKRTKRKGDVQKEVGGLGEGTGKRAMGVKDSAAEVAPLSSQGSSLPLPLEEMDMTASTLSLHPGDGGSQGCSEKPETSIPNPFPASWADDLGVLEEGGNGVSQVVCEQVVSSEEDLGFWKLDREVLDEQAFVNAFIGVFRGLEGLRSMCEGVLEWWDLVK</sequence>
<dbReference type="Pfam" id="PF23058">
    <property type="entry name" value="RBD_ZCCHC3_2nd"/>
    <property type="match status" value="1"/>
</dbReference>
<dbReference type="PANTHER" id="PTHR46486:SF1">
    <property type="entry name" value="CCHC-TYPE DOMAIN-CONTAINING PROTEIN"/>
    <property type="match status" value="1"/>
</dbReference>
<feature type="region of interest" description="Disordered" evidence="1">
    <location>
        <begin position="288"/>
        <end position="310"/>
    </location>
</feature>